<feature type="region of interest" description="Disordered" evidence="1">
    <location>
        <begin position="28"/>
        <end position="51"/>
    </location>
</feature>
<dbReference type="AlphaFoldDB" id="A0A5A7Q351"/>
<keyword evidence="3" id="KW-1185">Reference proteome</keyword>
<sequence length="195" mass="21722">MLLGLPEEGVLVGALWIAGKAEQQGRRSIAGGGCASSEQNSPERGNSRRRIVGNLPAREGRERHIARIGRSSTALPNFQPKPRHPLQDATLNRLYLNHSKTSAAPDFSRSQNPSTKQNRRSKLLFPATERFVFSWQADEHGFQLRAAIYGLEQAVPATLNLWRTARWRGQTTTTEEAWFPVADMSRLFSGESKAT</sequence>
<proteinExistence type="predicted"/>
<accession>A0A5A7Q351</accession>
<evidence type="ECO:0000313" key="2">
    <source>
        <dbReference type="EMBL" id="GER39550.1"/>
    </source>
</evidence>
<reference evidence="3" key="1">
    <citation type="journal article" date="2019" name="Curr. Biol.">
        <title>Genome Sequence of Striga asiatica Provides Insight into the Evolution of Plant Parasitism.</title>
        <authorList>
            <person name="Yoshida S."/>
            <person name="Kim S."/>
            <person name="Wafula E.K."/>
            <person name="Tanskanen J."/>
            <person name="Kim Y.M."/>
            <person name="Honaas L."/>
            <person name="Yang Z."/>
            <person name="Spallek T."/>
            <person name="Conn C.E."/>
            <person name="Ichihashi Y."/>
            <person name="Cheong K."/>
            <person name="Cui S."/>
            <person name="Der J.P."/>
            <person name="Gundlach H."/>
            <person name="Jiao Y."/>
            <person name="Hori C."/>
            <person name="Ishida J.K."/>
            <person name="Kasahara H."/>
            <person name="Kiba T."/>
            <person name="Kim M.S."/>
            <person name="Koo N."/>
            <person name="Laohavisit A."/>
            <person name="Lee Y.H."/>
            <person name="Lumba S."/>
            <person name="McCourt P."/>
            <person name="Mortimer J.C."/>
            <person name="Mutuku J.M."/>
            <person name="Nomura T."/>
            <person name="Sasaki-Sekimoto Y."/>
            <person name="Seto Y."/>
            <person name="Wang Y."/>
            <person name="Wakatake T."/>
            <person name="Sakakibara H."/>
            <person name="Demura T."/>
            <person name="Yamaguchi S."/>
            <person name="Yoneyama K."/>
            <person name="Manabe R.I."/>
            <person name="Nelson D.C."/>
            <person name="Schulman A.H."/>
            <person name="Timko M.P."/>
            <person name="dePamphilis C.W."/>
            <person name="Choi D."/>
            <person name="Shirasu K."/>
        </authorList>
    </citation>
    <scope>NUCLEOTIDE SEQUENCE [LARGE SCALE GENOMIC DNA]</scope>
    <source>
        <strain evidence="3">cv. UVA1</strain>
    </source>
</reference>
<evidence type="ECO:0000256" key="1">
    <source>
        <dbReference type="SAM" id="MobiDB-lite"/>
    </source>
</evidence>
<dbReference type="EMBL" id="BKCP01005694">
    <property type="protein sequence ID" value="GER39550.1"/>
    <property type="molecule type" value="Genomic_DNA"/>
</dbReference>
<organism evidence="2 3">
    <name type="scientific">Striga asiatica</name>
    <name type="common">Asiatic witchweed</name>
    <name type="synonym">Buchnera asiatica</name>
    <dbReference type="NCBI Taxonomy" id="4170"/>
    <lineage>
        <taxon>Eukaryota</taxon>
        <taxon>Viridiplantae</taxon>
        <taxon>Streptophyta</taxon>
        <taxon>Embryophyta</taxon>
        <taxon>Tracheophyta</taxon>
        <taxon>Spermatophyta</taxon>
        <taxon>Magnoliopsida</taxon>
        <taxon>eudicotyledons</taxon>
        <taxon>Gunneridae</taxon>
        <taxon>Pentapetalae</taxon>
        <taxon>asterids</taxon>
        <taxon>lamiids</taxon>
        <taxon>Lamiales</taxon>
        <taxon>Orobanchaceae</taxon>
        <taxon>Buchnereae</taxon>
        <taxon>Striga</taxon>
    </lineage>
</organism>
<protein>
    <submittedName>
        <fullName evidence="2">Histidine decarboxylase</fullName>
    </submittedName>
</protein>
<name>A0A5A7Q351_STRAF</name>
<gene>
    <name evidence="2" type="ORF">STAS_16173</name>
</gene>
<comment type="caution">
    <text evidence="2">The sequence shown here is derived from an EMBL/GenBank/DDBJ whole genome shotgun (WGS) entry which is preliminary data.</text>
</comment>
<evidence type="ECO:0000313" key="3">
    <source>
        <dbReference type="Proteomes" id="UP000325081"/>
    </source>
</evidence>
<dbReference type="Proteomes" id="UP000325081">
    <property type="component" value="Unassembled WGS sequence"/>
</dbReference>